<evidence type="ECO:0000256" key="8">
    <source>
        <dbReference type="PROSITE-ProRule" id="PRU00322"/>
    </source>
</evidence>
<evidence type="ECO:0000256" key="9">
    <source>
        <dbReference type="SAM" id="MobiDB-lite"/>
    </source>
</evidence>
<protein>
    <recommendedName>
        <fullName evidence="14">RNA-binding protein</fullName>
    </recommendedName>
</protein>
<dbReference type="GO" id="GO:0005634">
    <property type="term" value="C:nucleus"/>
    <property type="evidence" value="ECO:0007669"/>
    <property type="project" value="UniProtKB-SubCell"/>
</dbReference>
<evidence type="ECO:0000313" key="13">
    <source>
        <dbReference type="Proteomes" id="UP001302126"/>
    </source>
</evidence>
<evidence type="ECO:0000256" key="1">
    <source>
        <dbReference type="ARBA" id="ARBA00004123"/>
    </source>
</evidence>
<feature type="domain" description="RanBP2-type" evidence="11">
    <location>
        <begin position="210"/>
        <end position="240"/>
    </location>
</feature>
<gene>
    <name evidence="12" type="ORF">QBC35DRAFT_484041</name>
</gene>
<dbReference type="InterPro" id="IPR001876">
    <property type="entry name" value="Znf_RanBP2"/>
</dbReference>
<feature type="region of interest" description="Disordered" evidence="9">
    <location>
        <begin position="1"/>
        <end position="103"/>
    </location>
</feature>
<feature type="compositionally biased region" description="Polar residues" evidence="9">
    <location>
        <begin position="700"/>
        <end position="715"/>
    </location>
</feature>
<keyword evidence="7" id="KW-0539">Nucleus</keyword>
<feature type="compositionally biased region" description="Basic and acidic residues" evidence="9">
    <location>
        <begin position="1"/>
        <end position="11"/>
    </location>
</feature>
<keyword evidence="4 8" id="KW-0863">Zinc-finger</keyword>
<feature type="region of interest" description="Disordered" evidence="9">
    <location>
        <begin position="419"/>
        <end position="456"/>
    </location>
</feature>
<dbReference type="Gene3D" id="4.10.1060.10">
    <property type="entry name" value="Zinc finger, RanBP2-type"/>
    <property type="match status" value="1"/>
</dbReference>
<evidence type="ECO:0000256" key="4">
    <source>
        <dbReference type="ARBA" id="ARBA00022771"/>
    </source>
</evidence>
<keyword evidence="13" id="KW-1185">Reference proteome</keyword>
<feature type="region of interest" description="Disordered" evidence="9">
    <location>
        <begin position="182"/>
        <end position="213"/>
    </location>
</feature>
<feature type="region of interest" description="Disordered" evidence="9">
    <location>
        <begin position="684"/>
        <end position="742"/>
    </location>
</feature>
<feature type="compositionally biased region" description="Basic and acidic residues" evidence="9">
    <location>
        <begin position="196"/>
        <end position="212"/>
    </location>
</feature>
<organism evidence="12 13">
    <name type="scientific">Podospora australis</name>
    <dbReference type="NCBI Taxonomy" id="1536484"/>
    <lineage>
        <taxon>Eukaryota</taxon>
        <taxon>Fungi</taxon>
        <taxon>Dikarya</taxon>
        <taxon>Ascomycota</taxon>
        <taxon>Pezizomycotina</taxon>
        <taxon>Sordariomycetes</taxon>
        <taxon>Sordariomycetidae</taxon>
        <taxon>Sordariales</taxon>
        <taxon>Podosporaceae</taxon>
        <taxon>Podospora</taxon>
    </lineage>
</organism>
<feature type="region of interest" description="Disordered" evidence="9">
    <location>
        <begin position="780"/>
        <end position="818"/>
    </location>
</feature>
<evidence type="ECO:0000259" key="10">
    <source>
        <dbReference type="PROSITE" id="PS50174"/>
    </source>
</evidence>
<comment type="subcellular location">
    <subcellularLocation>
        <location evidence="1">Nucleus</location>
    </subcellularLocation>
</comment>
<dbReference type="Gene3D" id="3.30.70.330">
    <property type="match status" value="1"/>
</dbReference>
<dbReference type="InterPro" id="IPR035979">
    <property type="entry name" value="RBD_domain_sf"/>
</dbReference>
<dbReference type="PROSITE" id="PS50199">
    <property type="entry name" value="ZF_RANBP2_2"/>
    <property type="match status" value="1"/>
</dbReference>
<evidence type="ECO:0000256" key="6">
    <source>
        <dbReference type="ARBA" id="ARBA00022884"/>
    </source>
</evidence>
<dbReference type="InterPro" id="IPR036443">
    <property type="entry name" value="Znf_RanBP2_sf"/>
</dbReference>
<dbReference type="PANTHER" id="PTHR13948">
    <property type="entry name" value="RNA-BINDING PROTEIN"/>
    <property type="match status" value="1"/>
</dbReference>
<dbReference type="SUPFAM" id="SSF54928">
    <property type="entry name" value="RNA-binding domain, RBD"/>
    <property type="match status" value="2"/>
</dbReference>
<dbReference type="PROSITE" id="PS50174">
    <property type="entry name" value="G_PATCH"/>
    <property type="match status" value="1"/>
</dbReference>
<evidence type="ECO:0000256" key="7">
    <source>
        <dbReference type="ARBA" id="ARBA00023242"/>
    </source>
</evidence>
<dbReference type="Pfam" id="PF01585">
    <property type="entry name" value="G-patch"/>
    <property type="match status" value="1"/>
</dbReference>
<evidence type="ECO:0000256" key="2">
    <source>
        <dbReference type="ARBA" id="ARBA00022723"/>
    </source>
</evidence>
<dbReference type="EMBL" id="MU864354">
    <property type="protein sequence ID" value="KAK4192511.1"/>
    <property type="molecule type" value="Genomic_DNA"/>
</dbReference>
<evidence type="ECO:0008006" key="14">
    <source>
        <dbReference type="Google" id="ProtNLM"/>
    </source>
</evidence>
<feature type="compositionally biased region" description="Basic and acidic residues" evidence="9">
    <location>
        <begin position="804"/>
        <end position="818"/>
    </location>
</feature>
<sequence>MSEGWSREPRHQGVGGGRGNGSYRDRDYDRNYDHRSPPPPSSYRADDRDGDYRRSRKDYNAAPLRDLNYDEDENDPTVDYGRSQSHGRGQPRPDGPGRQRRPDTKVVVLTGLPGDATEKDILYGLDYATRDNYFSEDQIKMVRFTSDHNGRRIATVEFYRRSDAEEFIDRYWPDITFPLEHSRGSDSQPVTVGIKGPEDRDEMSSRSAHREEEDWPCPNCSAVNYSYRNACFKCKTPQLDGDIYSGPLLTGESDECPQQTPSQYIVIRSLEGPVTEEVLAKGVMKLFLEKPEPAKQAPTVHKLKSTAPTNSTVGLGATPGSLRRVFLMRDRRTNESWRYGFAEFATVEDARAAIIKFRASAKFTISSKPVEIGFIHTGVFVPATDAATAEYPEFSFTPIYNPSIRLKYWDNRAYPSVHVVSEGPPPETQGPEKAGQDDKSGPRPAKKLKKDKDPAATTKIMMPQMELWAKKSAEIHGVKLKSAAEAASPEAKMLDATAVIAGVDDTELSEAYQPHWADRYVSYANWDAVSCAICDWEPPTDEVIKQRGWPQTRGDLLIEHEGKAHVFYRDTEVKDKAAAALAALGKEPRTIIRRTPRTKSEALPIYTSFADFDRLRCVLCNRKFKQAETIFRHEQQSELHKRMLADPANRARAEQEFKKLGKRQYNCGPDREFRKKWETQVKESRAEYRDRAYERRQAYNQPKNPSTQFSFTKITMPSKRKEPASAPTESKETPAKKSKGAGMLSKMGWTAGAGLGAEGAGRTSAIATEAYAPGVGLGAEGGKLGDAAEEAQRRTKGGSASFVEKTKDRARERYFEGR</sequence>
<feature type="domain" description="G-patch" evidence="10">
    <location>
        <begin position="736"/>
        <end position="782"/>
    </location>
</feature>
<evidence type="ECO:0000256" key="5">
    <source>
        <dbReference type="ARBA" id="ARBA00022833"/>
    </source>
</evidence>
<reference evidence="12" key="2">
    <citation type="submission" date="2023-05" db="EMBL/GenBank/DDBJ databases">
        <authorList>
            <consortium name="Lawrence Berkeley National Laboratory"/>
            <person name="Steindorff A."/>
            <person name="Hensen N."/>
            <person name="Bonometti L."/>
            <person name="Westerberg I."/>
            <person name="Brannstrom I.O."/>
            <person name="Guillou S."/>
            <person name="Cros-Aarteil S."/>
            <person name="Calhoun S."/>
            <person name="Haridas S."/>
            <person name="Kuo A."/>
            <person name="Mondo S."/>
            <person name="Pangilinan J."/>
            <person name="Riley R."/>
            <person name="Labutti K."/>
            <person name="Andreopoulos B."/>
            <person name="Lipzen A."/>
            <person name="Chen C."/>
            <person name="Yanf M."/>
            <person name="Daum C."/>
            <person name="Ng V."/>
            <person name="Clum A."/>
            <person name="Ohm R."/>
            <person name="Martin F."/>
            <person name="Silar P."/>
            <person name="Natvig D."/>
            <person name="Lalanne C."/>
            <person name="Gautier V."/>
            <person name="Ament-Velasquez S.L."/>
            <person name="Kruys A."/>
            <person name="Hutchinson M.I."/>
            <person name="Powell A.J."/>
            <person name="Barry K."/>
            <person name="Miller A.N."/>
            <person name="Grigoriev I.V."/>
            <person name="Debuchy R."/>
            <person name="Gladieux P."/>
            <person name="Thoren M.H."/>
            <person name="Johannesson H."/>
        </authorList>
    </citation>
    <scope>NUCLEOTIDE SEQUENCE</scope>
    <source>
        <strain evidence="12">PSN309</strain>
    </source>
</reference>
<evidence type="ECO:0000256" key="3">
    <source>
        <dbReference type="ARBA" id="ARBA00022737"/>
    </source>
</evidence>
<dbReference type="SMART" id="SM00443">
    <property type="entry name" value="G_patch"/>
    <property type="match status" value="1"/>
</dbReference>
<feature type="compositionally biased region" description="Basic and acidic residues" evidence="9">
    <location>
        <begin position="23"/>
        <end position="36"/>
    </location>
</feature>
<evidence type="ECO:0000313" key="12">
    <source>
        <dbReference type="EMBL" id="KAK4192511.1"/>
    </source>
</evidence>
<dbReference type="GO" id="GO:0008270">
    <property type="term" value="F:zinc ion binding"/>
    <property type="evidence" value="ECO:0007669"/>
    <property type="project" value="UniProtKB-KW"/>
</dbReference>
<feature type="compositionally biased region" description="Basic and acidic residues" evidence="9">
    <location>
        <begin position="719"/>
        <end position="735"/>
    </location>
</feature>
<name>A0AAN6X3D2_9PEZI</name>
<feature type="compositionally biased region" description="Basic and acidic residues" evidence="9">
    <location>
        <begin position="684"/>
        <end position="697"/>
    </location>
</feature>
<comment type="caution">
    <text evidence="12">The sequence shown here is derived from an EMBL/GenBank/DDBJ whole genome shotgun (WGS) entry which is preliminary data.</text>
</comment>
<dbReference type="InterPro" id="IPR000467">
    <property type="entry name" value="G_patch_dom"/>
</dbReference>
<dbReference type="GO" id="GO:0000398">
    <property type="term" value="P:mRNA splicing, via spliceosome"/>
    <property type="evidence" value="ECO:0007669"/>
    <property type="project" value="TreeGrafter"/>
</dbReference>
<reference evidence="12" key="1">
    <citation type="journal article" date="2023" name="Mol. Phylogenet. Evol.">
        <title>Genome-scale phylogeny and comparative genomics of the fungal order Sordariales.</title>
        <authorList>
            <person name="Hensen N."/>
            <person name="Bonometti L."/>
            <person name="Westerberg I."/>
            <person name="Brannstrom I.O."/>
            <person name="Guillou S."/>
            <person name="Cros-Aarteil S."/>
            <person name="Calhoun S."/>
            <person name="Haridas S."/>
            <person name="Kuo A."/>
            <person name="Mondo S."/>
            <person name="Pangilinan J."/>
            <person name="Riley R."/>
            <person name="LaButti K."/>
            <person name="Andreopoulos B."/>
            <person name="Lipzen A."/>
            <person name="Chen C."/>
            <person name="Yan M."/>
            <person name="Daum C."/>
            <person name="Ng V."/>
            <person name="Clum A."/>
            <person name="Steindorff A."/>
            <person name="Ohm R.A."/>
            <person name="Martin F."/>
            <person name="Silar P."/>
            <person name="Natvig D.O."/>
            <person name="Lalanne C."/>
            <person name="Gautier V."/>
            <person name="Ament-Velasquez S.L."/>
            <person name="Kruys A."/>
            <person name="Hutchinson M.I."/>
            <person name="Powell A.J."/>
            <person name="Barry K."/>
            <person name="Miller A.N."/>
            <person name="Grigoriev I.V."/>
            <person name="Debuchy R."/>
            <person name="Gladieux P."/>
            <person name="Hiltunen Thoren M."/>
            <person name="Johannesson H."/>
        </authorList>
    </citation>
    <scope>NUCLEOTIDE SEQUENCE</scope>
    <source>
        <strain evidence="12">PSN309</strain>
    </source>
</reference>
<keyword evidence="3" id="KW-0677">Repeat</keyword>
<dbReference type="AlphaFoldDB" id="A0AAN6X3D2"/>
<dbReference type="InterPro" id="IPR012677">
    <property type="entry name" value="Nucleotide-bd_a/b_plait_sf"/>
</dbReference>
<dbReference type="Proteomes" id="UP001302126">
    <property type="component" value="Unassembled WGS sequence"/>
</dbReference>
<dbReference type="SMART" id="SM00547">
    <property type="entry name" value="ZnF_RBZ"/>
    <property type="match status" value="1"/>
</dbReference>
<proteinExistence type="predicted"/>
<evidence type="ECO:0000259" key="11">
    <source>
        <dbReference type="PROSITE" id="PS50199"/>
    </source>
</evidence>
<dbReference type="PROSITE" id="PS01358">
    <property type="entry name" value="ZF_RANBP2_1"/>
    <property type="match status" value="1"/>
</dbReference>
<dbReference type="SUPFAM" id="SSF90209">
    <property type="entry name" value="Ran binding protein zinc finger-like"/>
    <property type="match status" value="1"/>
</dbReference>
<dbReference type="PANTHER" id="PTHR13948:SF3">
    <property type="entry name" value="FI21118P1"/>
    <property type="match status" value="1"/>
</dbReference>
<accession>A0AAN6X3D2</accession>
<keyword evidence="2" id="KW-0479">Metal-binding</keyword>
<dbReference type="GO" id="GO:0003723">
    <property type="term" value="F:RNA binding"/>
    <property type="evidence" value="ECO:0007669"/>
    <property type="project" value="UniProtKB-KW"/>
</dbReference>
<feature type="compositionally biased region" description="Basic and acidic residues" evidence="9">
    <location>
        <begin position="44"/>
        <end position="59"/>
    </location>
</feature>
<keyword evidence="5" id="KW-0862">Zinc</keyword>
<keyword evidence="6" id="KW-0694">RNA-binding</keyword>